<dbReference type="Proteomes" id="UP001610432">
    <property type="component" value="Unassembled WGS sequence"/>
</dbReference>
<dbReference type="PANTHER" id="PTHR31465">
    <property type="entry name" value="PROTEIN RTA1-RELATED"/>
    <property type="match status" value="1"/>
</dbReference>
<dbReference type="Pfam" id="PF04479">
    <property type="entry name" value="RTA1"/>
    <property type="match status" value="1"/>
</dbReference>
<keyword evidence="3 5" id="KW-1133">Transmembrane helix</keyword>
<dbReference type="InterPro" id="IPR007568">
    <property type="entry name" value="RTA1"/>
</dbReference>
<dbReference type="EMBL" id="JBFXLQ010000089">
    <property type="protein sequence ID" value="KAL2860687.1"/>
    <property type="molecule type" value="Genomic_DNA"/>
</dbReference>
<comment type="subcellular location">
    <subcellularLocation>
        <location evidence="1">Membrane</location>
        <topology evidence="1">Multi-pass membrane protein</topology>
    </subcellularLocation>
</comment>
<comment type="caution">
    <text evidence="6">The sequence shown here is derived from an EMBL/GenBank/DDBJ whole genome shotgun (WGS) entry which is preliminary data.</text>
</comment>
<feature type="transmembrane region" description="Helical" evidence="5">
    <location>
        <begin position="85"/>
        <end position="107"/>
    </location>
</feature>
<proteinExistence type="predicted"/>
<dbReference type="PANTHER" id="PTHR31465:SF8">
    <property type="entry name" value="DOMAIN PROTEIN, PUTATIVE (AFU_ORTHOLOGUE AFUA_6G14140)-RELATED"/>
    <property type="match status" value="1"/>
</dbReference>
<reference evidence="6 7" key="1">
    <citation type="submission" date="2024-07" db="EMBL/GenBank/DDBJ databases">
        <title>Section-level genome sequencing and comparative genomics of Aspergillus sections Usti and Cavernicolus.</title>
        <authorList>
            <consortium name="Lawrence Berkeley National Laboratory"/>
            <person name="Nybo J.L."/>
            <person name="Vesth T.C."/>
            <person name="Theobald S."/>
            <person name="Frisvad J.C."/>
            <person name="Larsen T.O."/>
            <person name="Kjaerboelling I."/>
            <person name="Rothschild-Mancinelli K."/>
            <person name="Lyhne E.K."/>
            <person name="Kogle M.E."/>
            <person name="Barry K."/>
            <person name="Clum A."/>
            <person name="Na H."/>
            <person name="Ledsgaard L."/>
            <person name="Lin J."/>
            <person name="Lipzen A."/>
            <person name="Kuo A."/>
            <person name="Riley R."/>
            <person name="Mondo S."/>
            <person name="Labutti K."/>
            <person name="Haridas S."/>
            <person name="Pangalinan J."/>
            <person name="Salamov A.A."/>
            <person name="Simmons B.A."/>
            <person name="Magnuson J.K."/>
            <person name="Chen J."/>
            <person name="Drula E."/>
            <person name="Henrissat B."/>
            <person name="Wiebenga A."/>
            <person name="Lubbers R.J."/>
            <person name="Gomes A.C."/>
            <person name="Macurrencykelacurrency M.R."/>
            <person name="Stajich J."/>
            <person name="Grigoriev I.V."/>
            <person name="Mortensen U.H."/>
            <person name="De Vries R.P."/>
            <person name="Baker S.E."/>
            <person name="Andersen M.R."/>
        </authorList>
    </citation>
    <scope>NUCLEOTIDE SEQUENCE [LARGE SCALE GENOMIC DNA]</scope>
    <source>
        <strain evidence="6 7">CBS 449.75</strain>
    </source>
</reference>
<feature type="transmembrane region" description="Helical" evidence="5">
    <location>
        <begin position="128"/>
        <end position="148"/>
    </location>
</feature>
<evidence type="ECO:0000256" key="5">
    <source>
        <dbReference type="SAM" id="Phobius"/>
    </source>
</evidence>
<evidence type="ECO:0000313" key="6">
    <source>
        <dbReference type="EMBL" id="KAL2860687.1"/>
    </source>
</evidence>
<evidence type="ECO:0000256" key="4">
    <source>
        <dbReference type="ARBA" id="ARBA00023136"/>
    </source>
</evidence>
<feature type="transmembrane region" description="Helical" evidence="5">
    <location>
        <begin position="51"/>
        <end position="73"/>
    </location>
</feature>
<sequence length="313" mass="34503">MTDNCTAVTRKCPVEGTIYGYSPNLVASVVFCALFSACCIIQLVQMLKWRLWSFGIALILGASSETAGYIGRILLHKNPYDSTGFEIQICTLTMGPAFWSAAIYLTLKHEVDVLGHEFSLLKPKWYPYIFVTCDLISLTLQGAGGGLAATADTPHGSAVGSDVMLAGIIWQVITLTVFVVISLHFFLKIHHAPKHRLSVEAQKVWEGRKFWVFCFGVSLAFITTYARCVYRIAEMAGGWRNPIMQDKLGFIILESVMCAIAVAALCITHPGFCFEQMRSVRTEKAMEDSILLERKLSPQGTSYQGGGGITDYS</sequence>
<keyword evidence="7" id="KW-1185">Reference proteome</keyword>
<evidence type="ECO:0000256" key="1">
    <source>
        <dbReference type="ARBA" id="ARBA00004141"/>
    </source>
</evidence>
<keyword evidence="2 5" id="KW-0812">Transmembrane</keyword>
<evidence type="ECO:0000256" key="3">
    <source>
        <dbReference type="ARBA" id="ARBA00022989"/>
    </source>
</evidence>
<feature type="transmembrane region" description="Helical" evidence="5">
    <location>
        <begin position="210"/>
        <end position="233"/>
    </location>
</feature>
<evidence type="ECO:0000256" key="2">
    <source>
        <dbReference type="ARBA" id="ARBA00022692"/>
    </source>
</evidence>
<organism evidence="6 7">
    <name type="scientific">Aspergillus lucknowensis</name>
    <dbReference type="NCBI Taxonomy" id="176173"/>
    <lineage>
        <taxon>Eukaryota</taxon>
        <taxon>Fungi</taxon>
        <taxon>Dikarya</taxon>
        <taxon>Ascomycota</taxon>
        <taxon>Pezizomycotina</taxon>
        <taxon>Eurotiomycetes</taxon>
        <taxon>Eurotiomycetidae</taxon>
        <taxon>Eurotiales</taxon>
        <taxon>Aspergillaceae</taxon>
        <taxon>Aspergillus</taxon>
        <taxon>Aspergillus subgen. Nidulantes</taxon>
    </lineage>
</organism>
<feature type="transmembrane region" description="Helical" evidence="5">
    <location>
        <begin position="168"/>
        <end position="189"/>
    </location>
</feature>
<dbReference type="GeneID" id="98149131"/>
<evidence type="ECO:0000313" key="7">
    <source>
        <dbReference type="Proteomes" id="UP001610432"/>
    </source>
</evidence>
<dbReference type="RefSeq" id="XP_070880581.1">
    <property type="nucleotide sequence ID" value="XM_071034059.1"/>
</dbReference>
<name>A0ABR4L8J2_9EURO</name>
<accession>A0ABR4L8J2</accession>
<feature type="transmembrane region" description="Helical" evidence="5">
    <location>
        <begin position="248"/>
        <end position="274"/>
    </location>
</feature>
<keyword evidence="4 5" id="KW-0472">Membrane</keyword>
<feature type="transmembrane region" description="Helical" evidence="5">
    <location>
        <begin position="25"/>
        <end position="44"/>
    </location>
</feature>
<protein>
    <submittedName>
        <fullName evidence="6">RTA1 like protein-domain-containing protein</fullName>
    </submittedName>
</protein>
<gene>
    <name evidence="6" type="ORF">BJX67DRAFT_386406</name>
</gene>